<keyword evidence="1" id="KW-0812">Transmembrane</keyword>
<dbReference type="SMART" id="SM00235">
    <property type="entry name" value="ZnMc"/>
    <property type="match status" value="1"/>
</dbReference>
<evidence type="ECO:0000256" key="1">
    <source>
        <dbReference type="SAM" id="Phobius"/>
    </source>
</evidence>
<dbReference type="InterPro" id="IPR024079">
    <property type="entry name" value="MetalloPept_cat_dom_sf"/>
</dbReference>
<dbReference type="GO" id="GO:0008237">
    <property type="term" value="F:metallopeptidase activity"/>
    <property type="evidence" value="ECO:0007669"/>
    <property type="project" value="InterPro"/>
</dbReference>
<evidence type="ECO:0000259" key="2">
    <source>
        <dbReference type="SMART" id="SM00235"/>
    </source>
</evidence>
<dbReference type="CDD" id="cd04279">
    <property type="entry name" value="ZnMc_MMP_like_1"/>
    <property type="match status" value="1"/>
</dbReference>
<name>A0A2A2TAB4_9CYAN</name>
<accession>A0A2A2TAB4</accession>
<organism evidence="3 4">
    <name type="scientific">Brunnivagina elsteri CCALA 953</name>
    <dbReference type="NCBI Taxonomy" id="987040"/>
    <lineage>
        <taxon>Bacteria</taxon>
        <taxon>Bacillati</taxon>
        <taxon>Cyanobacteriota</taxon>
        <taxon>Cyanophyceae</taxon>
        <taxon>Nostocales</taxon>
        <taxon>Calotrichaceae</taxon>
        <taxon>Brunnivagina</taxon>
    </lineage>
</organism>
<feature type="domain" description="Peptidase metallopeptidase" evidence="2">
    <location>
        <begin position="113"/>
        <end position="267"/>
    </location>
</feature>
<keyword evidence="4" id="KW-1185">Reference proteome</keyword>
<dbReference type="SUPFAM" id="SSF55486">
    <property type="entry name" value="Metalloproteases ('zincins'), catalytic domain"/>
    <property type="match status" value="1"/>
</dbReference>
<dbReference type="AlphaFoldDB" id="A0A2A2TAB4"/>
<dbReference type="InterPro" id="IPR006026">
    <property type="entry name" value="Peptidase_Metallo"/>
</dbReference>
<sequence length="276" mass="31423">MGKIKINFKILHLKPKILVTRLLKRLLVFLGIICCTGLLVYLTNLQSIAVYKSISRNIESSSPSLFNKIPEYQVNKNNLSTAKIHPLPENLQKWQDQNNNGDYFEQVKSTQVGYLIWSNFPIKIFIETPQNTNKNQAEAWVKVISQTVAEWNAYLPLQLVEKAELADITILRKAPPLQGNPPRARSAQTSYEIYTKNNFLNHKFTILLSPSQTGKYLVAAFRHELGHALGIWGHSPLPSDALYFSQVRNPPLISARDVNTLKKVYEQPTNLGWNVD</sequence>
<evidence type="ECO:0000313" key="3">
    <source>
        <dbReference type="EMBL" id="PAX47089.1"/>
    </source>
</evidence>
<keyword evidence="1" id="KW-1133">Transmembrane helix</keyword>
<keyword evidence="1" id="KW-0472">Membrane</keyword>
<dbReference type="GO" id="GO:0008270">
    <property type="term" value="F:zinc ion binding"/>
    <property type="evidence" value="ECO:0007669"/>
    <property type="project" value="InterPro"/>
</dbReference>
<proteinExistence type="predicted"/>
<gene>
    <name evidence="3" type="ORF">CK510_28840</name>
</gene>
<dbReference type="Gene3D" id="3.40.390.10">
    <property type="entry name" value="Collagenase (Catalytic Domain)"/>
    <property type="match status" value="1"/>
</dbReference>
<dbReference type="OrthoDB" id="9786975at2"/>
<protein>
    <submittedName>
        <fullName evidence="3">Peptidase</fullName>
    </submittedName>
</protein>
<dbReference type="GO" id="GO:0006508">
    <property type="term" value="P:proteolysis"/>
    <property type="evidence" value="ECO:0007669"/>
    <property type="project" value="InterPro"/>
</dbReference>
<feature type="transmembrane region" description="Helical" evidence="1">
    <location>
        <begin position="22"/>
        <end position="42"/>
    </location>
</feature>
<dbReference type="EMBL" id="NTFS01000596">
    <property type="protein sequence ID" value="PAX47089.1"/>
    <property type="molecule type" value="Genomic_DNA"/>
</dbReference>
<evidence type="ECO:0000313" key="4">
    <source>
        <dbReference type="Proteomes" id="UP000218238"/>
    </source>
</evidence>
<dbReference type="Proteomes" id="UP000218238">
    <property type="component" value="Unassembled WGS sequence"/>
</dbReference>
<comment type="caution">
    <text evidence="3">The sequence shown here is derived from an EMBL/GenBank/DDBJ whole genome shotgun (WGS) entry which is preliminary data.</text>
</comment>
<reference evidence="3 4" key="1">
    <citation type="submission" date="2017-08" db="EMBL/GenBank/DDBJ databases">
        <title>Draft genome sequence of filamentous cyanobacterium Calothrix elsteri CCALA 953.</title>
        <authorList>
            <person name="Gagunashvili A.N."/>
            <person name="Elster J."/>
            <person name="Andresson O.S."/>
        </authorList>
    </citation>
    <scope>NUCLEOTIDE SEQUENCE [LARGE SCALE GENOMIC DNA]</scope>
    <source>
        <strain evidence="3 4">CCALA 953</strain>
    </source>
</reference>
<dbReference type="RefSeq" id="WP_095724900.1">
    <property type="nucleotide sequence ID" value="NZ_NTFS01000596.1"/>
</dbReference>